<keyword evidence="1" id="KW-1133">Transmembrane helix</keyword>
<dbReference type="Proteomes" id="UP000224902">
    <property type="component" value="Segment"/>
</dbReference>
<protein>
    <submittedName>
        <fullName evidence="2">Uncharacterized protein</fullName>
    </submittedName>
</protein>
<organism evidence="2 3">
    <name type="scientific">Rhodococcus phage Weasels2</name>
    <dbReference type="NCBI Taxonomy" id="1897437"/>
    <lineage>
        <taxon>Viruses</taxon>
        <taxon>Duplodnaviria</taxon>
        <taxon>Heunggongvirae</taxon>
        <taxon>Uroviricota</taxon>
        <taxon>Caudoviricetes</taxon>
        <taxon>Weaselvirus</taxon>
        <taxon>Weaselvirus weasel</taxon>
    </lineage>
</organism>
<dbReference type="EMBL" id="KX774321">
    <property type="protein sequence ID" value="AOZ63792.1"/>
    <property type="molecule type" value="Genomic_DNA"/>
</dbReference>
<reference evidence="3" key="1">
    <citation type="submission" date="2016-08" db="EMBL/GenBank/DDBJ databases">
        <authorList>
            <person name="Seilhamer J.J."/>
        </authorList>
    </citation>
    <scope>NUCLEOTIDE SEQUENCE [LARGE SCALE GENOMIC DNA]</scope>
</reference>
<accession>A0A1I9SAI6</accession>
<proteinExistence type="predicted"/>
<feature type="transmembrane region" description="Helical" evidence="1">
    <location>
        <begin position="34"/>
        <end position="55"/>
    </location>
</feature>
<evidence type="ECO:0000313" key="2">
    <source>
        <dbReference type="EMBL" id="AOZ63792.1"/>
    </source>
</evidence>
<sequence length="70" mass="7788">MLTKIKQNPFTTLGIALGVIALVVIGIVDWVTLVAFLIAVLGTALILAFVVLIVWEAEDREQRRRESKVR</sequence>
<evidence type="ECO:0000256" key="1">
    <source>
        <dbReference type="SAM" id="Phobius"/>
    </source>
</evidence>
<keyword evidence="1" id="KW-0812">Transmembrane</keyword>
<evidence type="ECO:0000313" key="3">
    <source>
        <dbReference type="Proteomes" id="UP000224902"/>
    </source>
</evidence>
<keyword evidence="1" id="KW-0472">Membrane</keyword>
<name>A0A1I9SAI6_9CAUD</name>
<gene>
    <name evidence="2" type="ORF">SEA_WEASELS2_214</name>
</gene>
<keyword evidence="3" id="KW-1185">Reference proteome</keyword>
<feature type="transmembrane region" description="Helical" evidence="1">
    <location>
        <begin position="12"/>
        <end position="28"/>
    </location>
</feature>